<dbReference type="EMBL" id="HBGH01010072">
    <property type="protein sequence ID" value="CAD9233455.1"/>
    <property type="molecule type" value="Transcribed_RNA"/>
</dbReference>
<reference evidence="10" key="1">
    <citation type="submission" date="2021-01" db="EMBL/GenBank/DDBJ databases">
        <authorList>
            <person name="Corre E."/>
            <person name="Pelletier E."/>
            <person name="Niang G."/>
            <person name="Scheremetjew M."/>
            <person name="Finn R."/>
            <person name="Kale V."/>
            <person name="Holt S."/>
            <person name="Cochrane G."/>
            <person name="Meng A."/>
            <person name="Brown T."/>
            <person name="Cohen L."/>
        </authorList>
    </citation>
    <scope>NUCLEOTIDE SEQUENCE</scope>
    <source>
        <strain evidence="10">SAG 36.94</strain>
    </source>
</reference>
<protein>
    <recommendedName>
        <fullName evidence="9">Protein kinase domain-containing protein</fullName>
    </recommendedName>
</protein>
<evidence type="ECO:0000256" key="7">
    <source>
        <dbReference type="RuleBase" id="RU000304"/>
    </source>
</evidence>
<evidence type="ECO:0000256" key="5">
    <source>
        <dbReference type="ARBA" id="ARBA00022840"/>
    </source>
</evidence>
<evidence type="ECO:0000313" key="10">
    <source>
        <dbReference type="EMBL" id="CAD9233455.1"/>
    </source>
</evidence>
<keyword evidence="2" id="KW-0808">Transferase</keyword>
<feature type="compositionally biased region" description="Acidic residues" evidence="8">
    <location>
        <begin position="42"/>
        <end position="53"/>
    </location>
</feature>
<evidence type="ECO:0000256" key="4">
    <source>
        <dbReference type="ARBA" id="ARBA00022777"/>
    </source>
</evidence>
<dbReference type="AlphaFoldDB" id="A0A7S1TDK2"/>
<evidence type="ECO:0000256" key="8">
    <source>
        <dbReference type="SAM" id="MobiDB-lite"/>
    </source>
</evidence>
<dbReference type="Gene3D" id="1.10.510.10">
    <property type="entry name" value="Transferase(Phosphotransferase) domain 1"/>
    <property type="match status" value="1"/>
</dbReference>
<keyword evidence="1 7" id="KW-0723">Serine/threonine-protein kinase</keyword>
<dbReference type="SUPFAM" id="SSF56112">
    <property type="entry name" value="Protein kinase-like (PK-like)"/>
    <property type="match status" value="1"/>
</dbReference>
<dbReference type="InterPro" id="IPR017441">
    <property type="entry name" value="Protein_kinase_ATP_BS"/>
</dbReference>
<dbReference type="InterPro" id="IPR000719">
    <property type="entry name" value="Prot_kinase_dom"/>
</dbReference>
<dbReference type="InterPro" id="IPR008271">
    <property type="entry name" value="Ser/Thr_kinase_AS"/>
</dbReference>
<evidence type="ECO:0000256" key="1">
    <source>
        <dbReference type="ARBA" id="ARBA00022527"/>
    </source>
</evidence>
<dbReference type="GO" id="GO:0005524">
    <property type="term" value="F:ATP binding"/>
    <property type="evidence" value="ECO:0007669"/>
    <property type="project" value="UniProtKB-UniRule"/>
</dbReference>
<accession>A0A7S1TDK2</accession>
<dbReference type="PANTHER" id="PTHR11584">
    <property type="entry name" value="SERINE/THREONINE PROTEIN KINASE"/>
    <property type="match status" value="1"/>
</dbReference>
<feature type="domain" description="Protein kinase" evidence="9">
    <location>
        <begin position="151"/>
        <end position="412"/>
    </location>
</feature>
<dbReference type="SMART" id="SM00220">
    <property type="entry name" value="S_TKc"/>
    <property type="match status" value="1"/>
</dbReference>
<proteinExistence type="inferred from homology"/>
<dbReference type="GO" id="GO:0004674">
    <property type="term" value="F:protein serine/threonine kinase activity"/>
    <property type="evidence" value="ECO:0007669"/>
    <property type="project" value="UniProtKB-KW"/>
</dbReference>
<dbReference type="PROSITE" id="PS50011">
    <property type="entry name" value="PROTEIN_KINASE_DOM"/>
    <property type="match status" value="1"/>
</dbReference>
<feature type="compositionally biased region" description="Polar residues" evidence="8">
    <location>
        <begin position="57"/>
        <end position="76"/>
    </location>
</feature>
<dbReference type="PROSITE" id="PS00108">
    <property type="entry name" value="PROTEIN_KINASE_ST"/>
    <property type="match status" value="1"/>
</dbReference>
<dbReference type="Pfam" id="PF00069">
    <property type="entry name" value="Pkinase"/>
    <property type="match status" value="1"/>
</dbReference>
<keyword evidence="5 6" id="KW-0067">ATP-binding</keyword>
<evidence type="ECO:0000256" key="2">
    <source>
        <dbReference type="ARBA" id="ARBA00022679"/>
    </source>
</evidence>
<name>A0A7S1TDK2_9RHOD</name>
<feature type="binding site" evidence="6">
    <location>
        <position position="180"/>
    </location>
    <ligand>
        <name>ATP</name>
        <dbReference type="ChEBI" id="CHEBI:30616"/>
    </ligand>
</feature>
<keyword evidence="3 6" id="KW-0547">Nucleotide-binding</keyword>
<evidence type="ECO:0000259" key="9">
    <source>
        <dbReference type="PROSITE" id="PS50011"/>
    </source>
</evidence>
<comment type="similarity">
    <text evidence="7">Belongs to the protein kinase superfamily.</text>
</comment>
<gene>
    <name evidence="10" type="ORF">CCAE0312_LOCUS5541</name>
</gene>
<organism evidence="10">
    <name type="scientific">Compsopogon caeruleus</name>
    <dbReference type="NCBI Taxonomy" id="31354"/>
    <lineage>
        <taxon>Eukaryota</taxon>
        <taxon>Rhodophyta</taxon>
        <taxon>Compsopogonophyceae</taxon>
        <taxon>Compsopogonales</taxon>
        <taxon>Compsopogonaceae</taxon>
        <taxon>Compsopogon</taxon>
    </lineage>
</organism>
<dbReference type="InterPro" id="IPR011009">
    <property type="entry name" value="Kinase-like_dom_sf"/>
</dbReference>
<feature type="region of interest" description="Disordered" evidence="8">
    <location>
        <begin position="1"/>
        <end position="84"/>
    </location>
</feature>
<keyword evidence="4" id="KW-0418">Kinase</keyword>
<dbReference type="PROSITE" id="PS00107">
    <property type="entry name" value="PROTEIN_KINASE_ATP"/>
    <property type="match status" value="1"/>
</dbReference>
<sequence length="445" mass="50481">MGHQESESSTPCRRKQFRSQLPEIVPRLRRGTWRPKNSLLADSDELTNEEGADEAMQNLTTRPSDSPSGIRRNTTPNDREMDVRSRNNNAFSQFSEEIIHPSIDPSFDDLDIRMEEQIRQESAVLKGQSSPKSHMMDKEKTDILEELTMSYRLGEFLGAGNSAAVYMGYDLQDQKAVAIKMIDVSPDDEETQTIVRRETEFAKAHFCHCRLVQTKAVFRIRRMFFVVMDFMAGGTLESLLDHTGKQPENVCRIIIRQVLEGLEFLHQNDVVHRDVKPANIIFETHTSLSVRISDFGLSERLKLDEKGKKRATGAYGTPFYVAPEVAKEMRYDCRADVWSCGILMFEMLSGNRPFDGTDPSEIIRKVKRGVIKFSDPIWSHVSSDAKSLLRKLTNPDFKKRIGASEALEHKWFTSGLDCRASNDPAVKFAAIAATMEGGFAQDLLF</sequence>
<dbReference type="PANTHER" id="PTHR11584:SF369">
    <property type="entry name" value="MITOGEN-ACTIVATED PROTEIN KINASE KINASE KINASE 19-RELATED"/>
    <property type="match status" value="1"/>
</dbReference>
<evidence type="ECO:0000256" key="6">
    <source>
        <dbReference type="PROSITE-ProRule" id="PRU10141"/>
    </source>
</evidence>
<evidence type="ECO:0000256" key="3">
    <source>
        <dbReference type="ARBA" id="ARBA00022741"/>
    </source>
</evidence>